<reference evidence="3" key="1">
    <citation type="submission" date="2013-11" db="EMBL/GenBank/DDBJ databases">
        <title>Genome sequence of the fusiform rust pathogen reveals effectors for host alternation and coevolution with pine.</title>
        <authorList>
            <consortium name="DOE Joint Genome Institute"/>
            <person name="Smith K."/>
            <person name="Pendleton A."/>
            <person name="Kubisiak T."/>
            <person name="Anderson C."/>
            <person name="Salamov A."/>
            <person name="Aerts A."/>
            <person name="Riley R."/>
            <person name="Clum A."/>
            <person name="Lindquist E."/>
            <person name="Ence D."/>
            <person name="Campbell M."/>
            <person name="Kronenberg Z."/>
            <person name="Feau N."/>
            <person name="Dhillon B."/>
            <person name="Hamelin R."/>
            <person name="Burleigh J."/>
            <person name="Smith J."/>
            <person name="Yandell M."/>
            <person name="Nelson C."/>
            <person name="Grigoriev I."/>
            <person name="Davis J."/>
        </authorList>
    </citation>
    <scope>NUCLEOTIDE SEQUENCE</scope>
    <source>
        <strain evidence="3">G11</strain>
    </source>
</reference>
<dbReference type="EMBL" id="MU167545">
    <property type="protein sequence ID" value="KAG0139651.1"/>
    <property type="molecule type" value="Genomic_DNA"/>
</dbReference>
<keyword evidence="2" id="KW-0812">Transmembrane</keyword>
<evidence type="ECO:0000256" key="1">
    <source>
        <dbReference type="SAM" id="MobiDB-lite"/>
    </source>
</evidence>
<feature type="region of interest" description="Disordered" evidence="1">
    <location>
        <begin position="880"/>
        <end position="969"/>
    </location>
</feature>
<feature type="compositionally biased region" description="Low complexity" evidence="1">
    <location>
        <begin position="951"/>
        <end position="969"/>
    </location>
</feature>
<feature type="compositionally biased region" description="Basic residues" evidence="1">
    <location>
        <begin position="924"/>
        <end position="934"/>
    </location>
</feature>
<comment type="caution">
    <text evidence="3">The sequence shown here is derived from an EMBL/GenBank/DDBJ whole genome shotgun (WGS) entry which is preliminary data.</text>
</comment>
<evidence type="ECO:0000313" key="3">
    <source>
        <dbReference type="EMBL" id="KAG0139651.1"/>
    </source>
</evidence>
<name>A0A9P6N9E7_9BASI</name>
<feature type="transmembrane region" description="Helical" evidence="2">
    <location>
        <begin position="442"/>
        <end position="464"/>
    </location>
</feature>
<proteinExistence type="predicted"/>
<accession>A0A9P6N9E7</accession>
<feature type="transmembrane region" description="Helical" evidence="2">
    <location>
        <begin position="574"/>
        <end position="593"/>
    </location>
</feature>
<feature type="region of interest" description="Disordered" evidence="1">
    <location>
        <begin position="792"/>
        <end position="833"/>
    </location>
</feature>
<dbReference type="AlphaFoldDB" id="A0A9P6N9E7"/>
<sequence length="969" mass="110751">MDSPTNSVHYPTSDLKFPIPSINQSTPSNSLTEINRNIPSSSTLKKEDFNEIGSQISSTIPSSMLSSAAGRSPLISPIKKFSQPLPNIKSTDQTSEEILTNHHHHHIETEQTIKESLVSSTSLNSNQNRLSSSIEWEHIQIPIQNSSNLLVINNDKEEENILNQLHNHDFKQEDSLSFNHDQPKTIDKRNSSDLINWIESISLQEKQQEEEKQEILNQTSLFNLNQSLSKSEIGKSSNSNHESSLNFSELRPEDSISQVETNKLLLRPISISSHNLSKVQNQETIQDPEILINEDDEKFIVNNKNKSNSLNHSYDNISNIDPSTDLSKSYLKSESGSICDPLINDQDDSLINLDQQSNSQLLPFQKVQDELLEVKQKELLTNLKSSNLDQLDEELSLKSDIKIEHLSKSKLDQIGSHSSPPNSPERVKKLVKIKTKTSFKKLTTNIIVIIIVGILINILTIYYIPRFKNNMKVVKKTDSVVNFENDRVLLEITHPSQSEDGSKPIEIGVKDDVKPLIGPLVEEEKIKDSVTSNDNQIKDESLTIKKEKEKEGTMKEIEKEPDDNHDDISNSNQLVTFSIFLVILFIGMIYMIYKIINESIKLVIKLIFNDDLSNKEQTKQTVFSNEKIKNQNEETETKSYDLLKSYVINWIQKKLYNDLMNFLFLKIKLSFIRIIIMIKGNKDEIDKLRKEEEVDQKPIIEIEVENEEKKRNQVKEKKKKQGVSIVKQEEVDKKIKMKRKKSLIKEDVLNPINIIKKEEELKGIENSDDEGTIIPKNKRKTNRRRSIRIEKTNLNSKNNKIEPKLDQSSSSSSKEVEIDHSDDEGTILLNNNEKMDRGRSIKLEKTDTKNNLIESKLDRSSSSIKKVEVAHSNDEGTILLNNNDKINRRRSIRNEKTTKNDNNEDTKPKLDKSALSSNDENLKHKSSIISRRRSVGVNKKSLVNDVILPIRSSPRNKSSSSNNKNQNSS</sequence>
<gene>
    <name evidence="3" type="ORF">CROQUDRAFT_101241</name>
</gene>
<keyword evidence="2" id="KW-1133">Transmembrane helix</keyword>
<evidence type="ECO:0000313" key="4">
    <source>
        <dbReference type="Proteomes" id="UP000886653"/>
    </source>
</evidence>
<protein>
    <submittedName>
        <fullName evidence="3">Uncharacterized protein</fullName>
    </submittedName>
</protein>
<dbReference type="Proteomes" id="UP000886653">
    <property type="component" value="Unassembled WGS sequence"/>
</dbReference>
<keyword evidence="4" id="KW-1185">Reference proteome</keyword>
<evidence type="ECO:0000256" key="2">
    <source>
        <dbReference type="SAM" id="Phobius"/>
    </source>
</evidence>
<feature type="region of interest" description="Disordered" evidence="1">
    <location>
        <begin position="231"/>
        <end position="253"/>
    </location>
</feature>
<keyword evidence="2" id="KW-0472">Membrane</keyword>
<feature type="compositionally biased region" description="Basic and acidic residues" evidence="1">
    <location>
        <begin position="892"/>
        <end position="912"/>
    </location>
</feature>
<feature type="compositionally biased region" description="Polar residues" evidence="1">
    <location>
        <begin position="231"/>
        <end position="247"/>
    </location>
</feature>
<organism evidence="3 4">
    <name type="scientific">Cronartium quercuum f. sp. fusiforme G11</name>
    <dbReference type="NCBI Taxonomy" id="708437"/>
    <lineage>
        <taxon>Eukaryota</taxon>
        <taxon>Fungi</taxon>
        <taxon>Dikarya</taxon>
        <taxon>Basidiomycota</taxon>
        <taxon>Pucciniomycotina</taxon>
        <taxon>Pucciniomycetes</taxon>
        <taxon>Pucciniales</taxon>
        <taxon>Coleosporiaceae</taxon>
        <taxon>Cronartium</taxon>
    </lineage>
</organism>